<keyword evidence="2" id="KW-1185">Reference proteome</keyword>
<dbReference type="Proteomes" id="UP001162162">
    <property type="component" value="Unassembled WGS sequence"/>
</dbReference>
<feature type="non-terminal residue" evidence="1">
    <location>
        <position position="75"/>
    </location>
</feature>
<proteinExistence type="predicted"/>
<reference evidence="1" key="1">
    <citation type="journal article" date="2023" name="Insect Mol. Biol.">
        <title>Genome sequencing provides insights into the evolution of gene families encoding plant cell wall-degrading enzymes in longhorned beetles.</title>
        <authorList>
            <person name="Shin N.R."/>
            <person name="Okamura Y."/>
            <person name="Kirsch R."/>
            <person name="Pauchet Y."/>
        </authorList>
    </citation>
    <scope>NUCLEOTIDE SEQUENCE</scope>
    <source>
        <strain evidence="1">AMC_N1</strain>
    </source>
</reference>
<dbReference type="AlphaFoldDB" id="A0AAV8YDS1"/>
<organism evidence="1 2">
    <name type="scientific">Aromia moschata</name>
    <dbReference type="NCBI Taxonomy" id="1265417"/>
    <lineage>
        <taxon>Eukaryota</taxon>
        <taxon>Metazoa</taxon>
        <taxon>Ecdysozoa</taxon>
        <taxon>Arthropoda</taxon>
        <taxon>Hexapoda</taxon>
        <taxon>Insecta</taxon>
        <taxon>Pterygota</taxon>
        <taxon>Neoptera</taxon>
        <taxon>Endopterygota</taxon>
        <taxon>Coleoptera</taxon>
        <taxon>Polyphaga</taxon>
        <taxon>Cucujiformia</taxon>
        <taxon>Chrysomeloidea</taxon>
        <taxon>Cerambycidae</taxon>
        <taxon>Cerambycinae</taxon>
        <taxon>Callichromatini</taxon>
        <taxon>Aromia</taxon>
    </lineage>
</organism>
<name>A0AAV8YDS1_9CUCU</name>
<evidence type="ECO:0000313" key="1">
    <source>
        <dbReference type="EMBL" id="KAJ8949354.1"/>
    </source>
</evidence>
<evidence type="ECO:0000313" key="2">
    <source>
        <dbReference type="Proteomes" id="UP001162162"/>
    </source>
</evidence>
<gene>
    <name evidence="1" type="ORF">NQ318_012017</name>
</gene>
<protein>
    <submittedName>
        <fullName evidence="1">Uncharacterized protein</fullName>
    </submittedName>
</protein>
<accession>A0AAV8YDS1</accession>
<comment type="caution">
    <text evidence="1">The sequence shown here is derived from an EMBL/GenBank/DDBJ whole genome shotgun (WGS) entry which is preliminary data.</text>
</comment>
<sequence>YSRKGDKCNREYITRKIKKKPLKNYIDSLWTGETQIMHKSEGYIGKKSKTLCPEEIRTFIDEAPDQFLYLFYLFY</sequence>
<dbReference type="EMBL" id="JAPWTK010000119">
    <property type="protein sequence ID" value="KAJ8949354.1"/>
    <property type="molecule type" value="Genomic_DNA"/>
</dbReference>
<feature type="non-terminal residue" evidence="1">
    <location>
        <position position="1"/>
    </location>
</feature>